<feature type="transmembrane region" description="Helical" evidence="7">
    <location>
        <begin position="28"/>
        <end position="45"/>
    </location>
</feature>
<evidence type="ECO:0000256" key="7">
    <source>
        <dbReference type="SAM" id="Phobius"/>
    </source>
</evidence>
<dbReference type="GO" id="GO:0005886">
    <property type="term" value="C:plasma membrane"/>
    <property type="evidence" value="ECO:0007669"/>
    <property type="project" value="TreeGrafter"/>
</dbReference>
<dbReference type="InterPro" id="IPR006037">
    <property type="entry name" value="RCK_C"/>
</dbReference>
<feature type="transmembrane region" description="Helical" evidence="7">
    <location>
        <begin position="5"/>
        <end position="22"/>
    </location>
</feature>
<dbReference type="InterPro" id="IPR004680">
    <property type="entry name" value="Cit_transptr-like_dom"/>
</dbReference>
<organism evidence="9 10">
    <name type="scientific">Micavibrio aeruginosavorus</name>
    <dbReference type="NCBI Taxonomy" id="349221"/>
    <lineage>
        <taxon>Bacteria</taxon>
        <taxon>Pseudomonadati</taxon>
        <taxon>Bdellovibrionota</taxon>
        <taxon>Bdellovibrionia</taxon>
        <taxon>Bdellovibrionales</taxon>
        <taxon>Pseudobdellovibrionaceae</taxon>
        <taxon>Micavibrio</taxon>
    </lineage>
</organism>
<gene>
    <name evidence="9" type="ORF">DI551_04610</name>
</gene>
<dbReference type="SUPFAM" id="SSF116726">
    <property type="entry name" value="TrkA C-terminal domain-like"/>
    <property type="match status" value="2"/>
</dbReference>
<name>A0A2W5N282_9BACT</name>
<proteinExistence type="predicted"/>
<feature type="transmembrane region" description="Helical" evidence="7">
    <location>
        <begin position="485"/>
        <end position="518"/>
    </location>
</feature>
<feature type="transmembrane region" description="Helical" evidence="7">
    <location>
        <begin position="94"/>
        <end position="123"/>
    </location>
</feature>
<feature type="transmembrane region" description="Helical" evidence="7">
    <location>
        <begin position="174"/>
        <end position="194"/>
    </location>
</feature>
<evidence type="ECO:0000256" key="2">
    <source>
        <dbReference type="ARBA" id="ARBA00022448"/>
    </source>
</evidence>
<dbReference type="PROSITE" id="PS01271">
    <property type="entry name" value="NA_SULFATE"/>
    <property type="match status" value="1"/>
</dbReference>
<reference evidence="9 10" key="1">
    <citation type="submission" date="2017-08" db="EMBL/GenBank/DDBJ databases">
        <title>Infants hospitalized years apart are colonized by the same room-sourced microbial strains.</title>
        <authorList>
            <person name="Brooks B."/>
            <person name="Olm M.R."/>
            <person name="Firek B.A."/>
            <person name="Baker R."/>
            <person name="Thomas B.C."/>
            <person name="Morowitz M.J."/>
            <person name="Banfield J.F."/>
        </authorList>
    </citation>
    <scope>NUCLEOTIDE SEQUENCE [LARGE SCALE GENOMIC DNA]</scope>
    <source>
        <strain evidence="9">S2_005_002_R2_29</strain>
    </source>
</reference>
<dbReference type="InterPro" id="IPR051679">
    <property type="entry name" value="DASS-Related_Transporters"/>
</dbReference>
<evidence type="ECO:0000256" key="1">
    <source>
        <dbReference type="ARBA" id="ARBA00004141"/>
    </source>
</evidence>
<keyword evidence="6 7" id="KW-0472">Membrane</keyword>
<dbReference type="EMBL" id="QFQB01000022">
    <property type="protein sequence ID" value="PZQ46738.1"/>
    <property type="molecule type" value="Genomic_DNA"/>
</dbReference>
<evidence type="ECO:0000256" key="5">
    <source>
        <dbReference type="ARBA" id="ARBA00022989"/>
    </source>
</evidence>
<comment type="subcellular location">
    <subcellularLocation>
        <location evidence="1">Membrane</location>
        <topology evidence="1">Multi-pass membrane protein</topology>
    </subcellularLocation>
</comment>
<dbReference type="GO" id="GO:0006813">
    <property type="term" value="P:potassium ion transport"/>
    <property type="evidence" value="ECO:0007669"/>
    <property type="project" value="InterPro"/>
</dbReference>
<dbReference type="InterPro" id="IPR036721">
    <property type="entry name" value="RCK_C_sf"/>
</dbReference>
<evidence type="ECO:0000256" key="3">
    <source>
        <dbReference type="ARBA" id="ARBA00022692"/>
    </source>
</evidence>
<keyword evidence="2" id="KW-0813">Transport</keyword>
<feature type="domain" description="RCK C-terminal" evidence="8">
    <location>
        <begin position="299"/>
        <end position="384"/>
    </location>
</feature>
<evidence type="ECO:0000256" key="4">
    <source>
        <dbReference type="ARBA" id="ARBA00022737"/>
    </source>
</evidence>
<dbReference type="PANTHER" id="PTHR43652:SF2">
    <property type="entry name" value="BASIC AMINO ACID ANTIPORTER YFCC-RELATED"/>
    <property type="match status" value="1"/>
</dbReference>
<dbReference type="CDD" id="cd01115">
    <property type="entry name" value="SLC13_permease"/>
    <property type="match status" value="1"/>
</dbReference>
<dbReference type="Pfam" id="PF03600">
    <property type="entry name" value="CitMHS"/>
    <property type="match status" value="1"/>
</dbReference>
<feature type="transmembrane region" description="Helical" evidence="7">
    <location>
        <begin position="569"/>
        <end position="589"/>
    </location>
</feature>
<dbReference type="Pfam" id="PF02080">
    <property type="entry name" value="TrkA_C"/>
    <property type="match status" value="2"/>
</dbReference>
<keyword evidence="4" id="KW-0677">Repeat</keyword>
<evidence type="ECO:0000313" key="9">
    <source>
        <dbReference type="EMBL" id="PZQ46738.1"/>
    </source>
</evidence>
<dbReference type="InterPro" id="IPR031312">
    <property type="entry name" value="Na/sul_symport_CS"/>
</dbReference>
<feature type="transmembrane region" description="Helical" evidence="7">
    <location>
        <begin position="52"/>
        <end position="74"/>
    </location>
</feature>
<comment type="caution">
    <text evidence="9">The sequence shown here is derived from an EMBL/GenBank/DDBJ whole genome shotgun (WGS) entry which is preliminary data.</text>
</comment>
<keyword evidence="5 7" id="KW-1133">Transmembrane helix</keyword>
<dbReference type="Proteomes" id="UP000249417">
    <property type="component" value="Unassembled WGS sequence"/>
</dbReference>
<feature type="transmembrane region" description="Helical" evidence="7">
    <location>
        <begin position="398"/>
        <end position="414"/>
    </location>
</feature>
<protein>
    <submittedName>
        <fullName evidence="9">SLC13 family permease</fullName>
    </submittedName>
</protein>
<dbReference type="PROSITE" id="PS51202">
    <property type="entry name" value="RCK_C"/>
    <property type="match status" value="2"/>
</dbReference>
<dbReference type="Gene3D" id="3.30.70.1450">
    <property type="entry name" value="Regulator of K+ conductance, C-terminal domain"/>
    <property type="match status" value="2"/>
</dbReference>
<feature type="domain" description="RCK C-terminal" evidence="8">
    <location>
        <begin position="206"/>
        <end position="291"/>
    </location>
</feature>
<dbReference type="GO" id="GO:0008324">
    <property type="term" value="F:monoatomic cation transmembrane transporter activity"/>
    <property type="evidence" value="ECO:0007669"/>
    <property type="project" value="InterPro"/>
</dbReference>
<feature type="transmembrane region" description="Helical" evidence="7">
    <location>
        <begin position="135"/>
        <end position="154"/>
    </location>
</feature>
<dbReference type="PANTHER" id="PTHR43652">
    <property type="entry name" value="BASIC AMINO ACID ANTIPORTER YFCC-RELATED"/>
    <property type="match status" value="1"/>
</dbReference>
<feature type="transmembrane region" description="Helical" evidence="7">
    <location>
        <begin position="444"/>
        <end position="465"/>
    </location>
</feature>
<sequence length="590" mass="64220">MTQDQILTFAIIGTTVGLFIWNKWRFDIVSLLSLFAAVLAGIVPVDKAFSGFADPVVVTVACILVISAAISRSGFIDMALKIMNRFVEYKNLQIFVLVVMVMFLSAFMNNVGALAIFLPIAITFARKSGRKPSELLMPMSFASLIGGLVTLIGTPPNLMISNIRKDFLGESYSMFDFAPVGIAICLCSLLYLTFGWRLLPKDRRGQSLPEERFSIEDYVSEVSVDENSTLIDKTIRDVENFIEGDLSIIGLLRSGYRTLAPSGRLKVRSGDVLIVKSDPVALKNIVDTGKVSLIGSKETENTVFVSDDVGITEAVVMAGSELIGSTPSEMQLRRRFSVNLLAVRQSDRKKQTRLKNVRFEEGDLIVLQGNLDSMPETLAELGCLPLAERNLQLGRQKFIFLPVLIMAVAVLLAVTNILPLSISFLGGVILIALLKIMRPNEIYSAIDVSIIILLGALIPVTQAMQDTGGAELIAKFISEVTTGFPIWGVLASVLIATMLVTPFLNNAATVLLMAPIAANMAQNLDSDVDAFLMAVAIGASCDFLTPVGHQSNTLVMAPGGYKFTDYWRLGLPLSILVVIVGVPIIMWVWL</sequence>
<dbReference type="AlphaFoldDB" id="A0A2W5N282"/>
<evidence type="ECO:0000259" key="8">
    <source>
        <dbReference type="PROSITE" id="PS51202"/>
    </source>
</evidence>
<evidence type="ECO:0000313" key="10">
    <source>
        <dbReference type="Proteomes" id="UP000249417"/>
    </source>
</evidence>
<accession>A0A2W5N282</accession>
<evidence type="ECO:0000256" key="6">
    <source>
        <dbReference type="ARBA" id="ARBA00023136"/>
    </source>
</evidence>
<keyword evidence="3 7" id="KW-0812">Transmembrane</keyword>